<dbReference type="OrthoDB" id="100386at2"/>
<dbReference type="AlphaFoldDB" id="A0A418R1Z1"/>
<reference evidence="1 2" key="2">
    <citation type="submission" date="2019-01" db="EMBL/GenBank/DDBJ databases">
        <title>Hymenobacter humicola sp. nov., isolated from soils in Antarctica.</title>
        <authorList>
            <person name="Sedlacek I."/>
            <person name="Holochova P."/>
            <person name="Kralova S."/>
            <person name="Pantucek R."/>
            <person name="Stankova E."/>
            <person name="Vrbovska V."/>
            <person name="Kristofova L."/>
            <person name="Svec P."/>
            <person name="Busse H.-J."/>
        </authorList>
    </citation>
    <scope>NUCLEOTIDE SEQUENCE [LARGE SCALE GENOMIC DNA]</scope>
    <source>
        <strain evidence="1 2">CCM 8852</strain>
    </source>
</reference>
<dbReference type="Proteomes" id="UP000284250">
    <property type="component" value="Unassembled WGS sequence"/>
</dbReference>
<dbReference type="SUPFAM" id="SSF52540">
    <property type="entry name" value="P-loop containing nucleoside triphosphate hydrolases"/>
    <property type="match status" value="2"/>
</dbReference>
<evidence type="ECO:0000313" key="2">
    <source>
        <dbReference type="Proteomes" id="UP000284250"/>
    </source>
</evidence>
<dbReference type="InterPro" id="IPR027417">
    <property type="entry name" value="P-loop_NTPase"/>
</dbReference>
<dbReference type="EMBL" id="QYCN01000009">
    <property type="protein sequence ID" value="RIY11399.1"/>
    <property type="molecule type" value="Genomic_DNA"/>
</dbReference>
<gene>
    <name evidence="1" type="ORF">D0T11_08030</name>
</gene>
<dbReference type="InterPro" id="IPR059206">
    <property type="entry name" value="Sll1717-like"/>
</dbReference>
<comment type="caution">
    <text evidence="1">The sequence shown here is derived from an EMBL/GenBank/DDBJ whole genome shotgun (WGS) entry which is preliminary data.</text>
</comment>
<accession>A0A418R1Z1</accession>
<dbReference type="NCBIfam" id="NF047389">
    <property type="entry name" value="ATPase_Sll1717"/>
    <property type="match status" value="1"/>
</dbReference>
<proteinExistence type="predicted"/>
<name>A0A418R1Z1_9BACT</name>
<reference evidence="1 2" key="1">
    <citation type="submission" date="2018-09" db="EMBL/GenBank/DDBJ databases">
        <authorList>
            <person name="Zeman M."/>
            <person name="Pardy F."/>
        </authorList>
    </citation>
    <scope>NUCLEOTIDE SEQUENCE [LARGE SCALE GENOMIC DNA]</scope>
    <source>
        <strain evidence="1 2">CCM 8852</strain>
    </source>
</reference>
<keyword evidence="2" id="KW-1185">Reference proteome</keyword>
<organism evidence="1 2">
    <name type="scientific">Hymenobacter rubripertinctus</name>
    <dbReference type="NCBI Taxonomy" id="2029981"/>
    <lineage>
        <taxon>Bacteria</taxon>
        <taxon>Pseudomonadati</taxon>
        <taxon>Bacteroidota</taxon>
        <taxon>Cytophagia</taxon>
        <taxon>Cytophagales</taxon>
        <taxon>Hymenobacteraceae</taxon>
        <taxon>Hymenobacter</taxon>
    </lineage>
</organism>
<protein>
    <submittedName>
        <fullName evidence="1">Uncharacterized protein</fullName>
    </submittedName>
</protein>
<evidence type="ECO:0000313" key="1">
    <source>
        <dbReference type="EMBL" id="RIY11399.1"/>
    </source>
</evidence>
<sequence length="590" mass="69152">MQRIRRRDYPGYVVAWCKPTTSTGTPALAARPARGFYFNTYMTKKSFVPKKFRFTKYQIIGSPDAESDNNFDKVFIEHGELEVLRDTENPKCVIIGRTGSGKSALIRRLEESTKNLTRIQPESMSVKYLTNSNVLGYFRSMDVNLNFFYKVLWKHVFIVELLKLHFSEDINKKENIIESLYNKARNKFGKVNPAKERGIQYLDNWSNEFWQKTEHRIKELEKQAEDKFLVSTGLDKAVFNLKGESTKIFSTKTTEEIKYKAEKIISEIQAEELYEVINIMKDLLSTSQKKYYIVIDDLDKEWASPQIVYDLITSMIEVIKEFQIFKNAKIIIALRDNLHQMLFSAKEHRGGQREKFNILYLDLTWSKQSLRELIDKRLKIISGDVLSSSNAFEPIGKTKESGFDYIIDRTFLRPRDLITYLNKVIPLIDQKSNIPSSAIKKAEARYSSDRLNALEDEWSENYGDIKKSCDFLIGMYNGFRIKNIDEERFYSLYTDESYEKSFKGELYRITHLWRLNKMRYSTFVSELSYILYTVGIIGIKKSSKHSIYFFYNSDEDISISDFNSEARLYVHKAFYSVLKINVKALEDTYV</sequence>